<gene>
    <name evidence="2" type="ORF">LDX50_05075</name>
</gene>
<reference evidence="2" key="1">
    <citation type="submission" date="2021-09" db="EMBL/GenBank/DDBJ databases">
        <title>Fulvivirga sp. isolated from coastal sediment.</title>
        <authorList>
            <person name="Yu H."/>
        </authorList>
    </citation>
    <scope>NUCLEOTIDE SEQUENCE</scope>
    <source>
        <strain evidence="2">1062</strain>
    </source>
</reference>
<proteinExistence type="predicted"/>
<dbReference type="RefSeq" id="WP_225697325.1">
    <property type="nucleotide sequence ID" value="NZ_JAIXNE010000001.1"/>
</dbReference>
<comment type="caution">
    <text evidence="2">The sequence shown here is derived from an EMBL/GenBank/DDBJ whole genome shotgun (WGS) entry which is preliminary data.</text>
</comment>
<sequence length="132" mass="15235">MNKFQRVSFHTYDDFFDFLPAGEQKLVEILRNLVYENIPDVREKISYNVPFYSRFRRICYIWPSVIPWGGLKPGSGVALGFTKGKTLQSDYLTGGKGKEVRFRLFASIHEIDRPLLADLLLEATVIDASERE</sequence>
<name>A0A9X1HNT4_9BACT</name>
<dbReference type="InterPro" id="IPR014922">
    <property type="entry name" value="YdhG-like"/>
</dbReference>
<dbReference type="Pfam" id="PF08818">
    <property type="entry name" value="DUF1801"/>
    <property type="match status" value="1"/>
</dbReference>
<dbReference type="AlphaFoldDB" id="A0A9X1HNT4"/>
<organism evidence="2 3">
    <name type="scientific">Fulvivirga sedimenti</name>
    <dbReference type="NCBI Taxonomy" id="2879465"/>
    <lineage>
        <taxon>Bacteria</taxon>
        <taxon>Pseudomonadati</taxon>
        <taxon>Bacteroidota</taxon>
        <taxon>Cytophagia</taxon>
        <taxon>Cytophagales</taxon>
        <taxon>Fulvivirgaceae</taxon>
        <taxon>Fulvivirga</taxon>
    </lineage>
</organism>
<accession>A0A9X1HNT4</accession>
<keyword evidence="3" id="KW-1185">Reference proteome</keyword>
<evidence type="ECO:0000313" key="3">
    <source>
        <dbReference type="Proteomes" id="UP001139409"/>
    </source>
</evidence>
<dbReference type="SUPFAM" id="SSF159888">
    <property type="entry name" value="YdhG-like"/>
    <property type="match status" value="1"/>
</dbReference>
<dbReference type="Gene3D" id="3.90.1150.200">
    <property type="match status" value="1"/>
</dbReference>
<dbReference type="EMBL" id="JAIXNE010000001">
    <property type="protein sequence ID" value="MCA6074228.1"/>
    <property type="molecule type" value="Genomic_DNA"/>
</dbReference>
<evidence type="ECO:0000259" key="1">
    <source>
        <dbReference type="Pfam" id="PF08818"/>
    </source>
</evidence>
<feature type="domain" description="YdhG-like" evidence="1">
    <location>
        <begin position="24"/>
        <end position="123"/>
    </location>
</feature>
<evidence type="ECO:0000313" key="2">
    <source>
        <dbReference type="EMBL" id="MCA6074228.1"/>
    </source>
</evidence>
<dbReference type="Proteomes" id="UP001139409">
    <property type="component" value="Unassembled WGS sequence"/>
</dbReference>
<protein>
    <submittedName>
        <fullName evidence="2">DUF1801 domain-containing protein</fullName>
    </submittedName>
</protein>